<keyword evidence="5 7" id="KW-0472">Membrane</keyword>
<reference evidence="8" key="1">
    <citation type="submission" date="2016-01" db="EMBL/GenBank/DDBJ databases">
        <title>Reference transcriptome for the parasite Schistocephalus solidus: insights into the molecular evolution of parasitism.</title>
        <authorList>
            <person name="Hebert F.O."/>
            <person name="Grambauer S."/>
            <person name="Barber I."/>
            <person name="Landry C.R."/>
            <person name="Aubin-Horth N."/>
        </authorList>
    </citation>
    <scope>NUCLEOTIDE SEQUENCE</scope>
</reference>
<evidence type="ECO:0000256" key="3">
    <source>
        <dbReference type="ARBA" id="ARBA00022692"/>
    </source>
</evidence>
<feature type="region of interest" description="Disordered" evidence="6">
    <location>
        <begin position="1"/>
        <end position="22"/>
    </location>
</feature>
<feature type="transmembrane region" description="Helical" evidence="7">
    <location>
        <begin position="46"/>
        <end position="63"/>
    </location>
</feature>
<dbReference type="GO" id="GO:0016020">
    <property type="term" value="C:membrane"/>
    <property type="evidence" value="ECO:0007669"/>
    <property type="project" value="UniProtKB-SubCell"/>
</dbReference>
<dbReference type="PANTHER" id="PTHR12995">
    <property type="entry name" value="FI21814P1"/>
    <property type="match status" value="1"/>
</dbReference>
<evidence type="ECO:0000256" key="7">
    <source>
        <dbReference type="SAM" id="Phobius"/>
    </source>
</evidence>
<organism evidence="8">
    <name type="scientific">Schistocephalus solidus</name>
    <name type="common">Tapeworm</name>
    <dbReference type="NCBI Taxonomy" id="70667"/>
    <lineage>
        <taxon>Eukaryota</taxon>
        <taxon>Metazoa</taxon>
        <taxon>Spiralia</taxon>
        <taxon>Lophotrochozoa</taxon>
        <taxon>Platyhelminthes</taxon>
        <taxon>Cestoda</taxon>
        <taxon>Eucestoda</taxon>
        <taxon>Diphyllobothriidea</taxon>
        <taxon>Diphyllobothriidae</taxon>
        <taxon>Schistocephalus</taxon>
    </lineage>
</organism>
<dbReference type="InterPro" id="IPR019397">
    <property type="entry name" value="Uncharacterised_TMEM39"/>
</dbReference>
<evidence type="ECO:0000256" key="2">
    <source>
        <dbReference type="ARBA" id="ARBA00010737"/>
    </source>
</evidence>
<keyword evidence="4 7" id="KW-1133">Transmembrane helix</keyword>
<evidence type="ECO:0000313" key="8">
    <source>
        <dbReference type="EMBL" id="JAP57238.1"/>
    </source>
</evidence>
<evidence type="ECO:0000256" key="5">
    <source>
        <dbReference type="ARBA" id="ARBA00023136"/>
    </source>
</evidence>
<comment type="similarity">
    <text evidence="2">Belongs to the TMEM39 family.</text>
</comment>
<dbReference type="PANTHER" id="PTHR12995:SF4">
    <property type="entry name" value="FI21814P1"/>
    <property type="match status" value="1"/>
</dbReference>
<dbReference type="EMBL" id="GEEE01005987">
    <property type="protein sequence ID" value="JAP57238.1"/>
    <property type="molecule type" value="Transcribed_RNA"/>
</dbReference>
<accession>A0A0X3Q0E4</accession>
<gene>
    <name evidence="8" type="primary">TM39A</name>
    <name evidence="8" type="ORF">TR140277</name>
</gene>
<dbReference type="AlphaFoldDB" id="A0A0X3Q0E4"/>
<protein>
    <submittedName>
        <fullName evidence="8">Transmembrane protein 39A</fullName>
    </submittedName>
</protein>
<evidence type="ECO:0000256" key="4">
    <source>
        <dbReference type="ARBA" id="ARBA00022989"/>
    </source>
</evidence>
<proteinExistence type="inferred from homology"/>
<name>A0A0X3Q0E4_SCHSO</name>
<evidence type="ECO:0000256" key="1">
    <source>
        <dbReference type="ARBA" id="ARBA00004141"/>
    </source>
</evidence>
<keyword evidence="3 7" id="KW-0812">Transmembrane</keyword>
<evidence type="ECO:0000256" key="6">
    <source>
        <dbReference type="SAM" id="MobiDB-lite"/>
    </source>
</evidence>
<feature type="transmembrane region" description="Helical" evidence="7">
    <location>
        <begin position="75"/>
        <end position="96"/>
    </location>
</feature>
<comment type="subcellular location">
    <subcellularLocation>
        <location evidence="1">Membrane</location>
        <topology evidence="1">Multi-pass membrane protein</topology>
    </subcellularLocation>
</comment>
<sequence length="111" mass="13066">MGGPKRPSHRGTAQFQQKSAEAKQLDPVRHVTLPPVPYTGCINFHFFRLTFCLVAMLLQYLNLYRTVWWLPKLKARFILVGHPFCSLLPHMFARIWRPLIKTLSRMSFYFS</sequence>
<dbReference type="Pfam" id="PF10271">
    <property type="entry name" value="Tmp39"/>
    <property type="match status" value="1"/>
</dbReference>